<dbReference type="Proteomes" id="UP001152795">
    <property type="component" value="Unassembled WGS sequence"/>
</dbReference>
<gene>
    <name evidence="1" type="ORF">PACLA_8A036783</name>
</gene>
<accession>A0A6S7K016</accession>
<dbReference type="OrthoDB" id="2434995at2759"/>
<organism evidence="1 2">
    <name type="scientific">Paramuricea clavata</name>
    <name type="common">Red gorgonian</name>
    <name type="synonym">Violescent sea-whip</name>
    <dbReference type="NCBI Taxonomy" id="317549"/>
    <lineage>
        <taxon>Eukaryota</taxon>
        <taxon>Metazoa</taxon>
        <taxon>Cnidaria</taxon>
        <taxon>Anthozoa</taxon>
        <taxon>Octocorallia</taxon>
        <taxon>Malacalcyonacea</taxon>
        <taxon>Plexauridae</taxon>
        <taxon>Paramuricea</taxon>
    </lineage>
</organism>
<sequence>FEEANSVYEAQYVYLKKRGLAKTEHKPPIADEDFKKLYESGVFNTDSPATLQNKVFFEIMFFFCRRERRTNSRKTIVYTTLKPRKGE</sequence>
<dbReference type="PANTHER" id="PTHR21446">
    <property type="entry name" value="DUF3504 DOMAIN-CONTAINING PROTEIN"/>
    <property type="match status" value="1"/>
</dbReference>
<keyword evidence="2" id="KW-1185">Reference proteome</keyword>
<evidence type="ECO:0000313" key="2">
    <source>
        <dbReference type="Proteomes" id="UP001152795"/>
    </source>
</evidence>
<proteinExistence type="predicted"/>
<dbReference type="InterPro" id="IPR052787">
    <property type="entry name" value="MAVS"/>
</dbReference>
<dbReference type="EMBL" id="CACRXK020022322">
    <property type="protein sequence ID" value="CAB4036711.1"/>
    <property type="molecule type" value="Genomic_DNA"/>
</dbReference>
<dbReference type="PANTHER" id="PTHR21446:SF12">
    <property type="entry name" value="POTASSIUM CHANNEL TETRAMERIZATION DOMAIN CONTAINING 1"/>
    <property type="match status" value="1"/>
</dbReference>
<evidence type="ECO:0000313" key="1">
    <source>
        <dbReference type="EMBL" id="CAB4036711.1"/>
    </source>
</evidence>
<comment type="caution">
    <text evidence="1">The sequence shown here is derived from an EMBL/GenBank/DDBJ whole genome shotgun (WGS) entry which is preliminary data.</text>
</comment>
<name>A0A6S7K016_PARCT</name>
<dbReference type="AlphaFoldDB" id="A0A6S7K016"/>
<reference evidence="1" key="1">
    <citation type="submission" date="2020-04" db="EMBL/GenBank/DDBJ databases">
        <authorList>
            <person name="Alioto T."/>
            <person name="Alioto T."/>
            <person name="Gomez Garrido J."/>
        </authorList>
    </citation>
    <scope>NUCLEOTIDE SEQUENCE</scope>
    <source>
        <strain evidence="1">A484AB</strain>
    </source>
</reference>
<protein>
    <submittedName>
        <fullName evidence="1">Integrator complex subunit 9-like</fullName>
    </submittedName>
</protein>
<feature type="non-terminal residue" evidence="1">
    <location>
        <position position="1"/>
    </location>
</feature>